<gene>
    <name evidence="18" type="primary">LOC106055259</name>
</gene>
<dbReference type="Proteomes" id="UP001165740">
    <property type="component" value="Chromosome 14"/>
</dbReference>
<dbReference type="OrthoDB" id="10035376at2759"/>
<dbReference type="CDD" id="cd00037">
    <property type="entry name" value="CLECT"/>
    <property type="match status" value="1"/>
</dbReference>
<keyword evidence="6 13" id="KW-1133">Transmembrane helix</keyword>
<evidence type="ECO:0000256" key="14">
    <source>
        <dbReference type="SAM" id="SignalP"/>
    </source>
</evidence>
<dbReference type="GO" id="GO:0009755">
    <property type="term" value="P:hormone-mediated signaling pathway"/>
    <property type="evidence" value="ECO:0007669"/>
    <property type="project" value="TreeGrafter"/>
</dbReference>
<dbReference type="InterPro" id="IPR032675">
    <property type="entry name" value="LRR_dom_sf"/>
</dbReference>
<dbReference type="GO" id="GO:0008528">
    <property type="term" value="F:G protein-coupled peptide receptor activity"/>
    <property type="evidence" value="ECO:0007669"/>
    <property type="project" value="TreeGrafter"/>
</dbReference>
<keyword evidence="14" id="KW-0732">Signal</keyword>
<dbReference type="InterPro" id="IPR016186">
    <property type="entry name" value="C-type_lectin-like/link_sf"/>
</dbReference>
<proteinExistence type="predicted"/>
<dbReference type="SUPFAM" id="SSF81321">
    <property type="entry name" value="Family A G protein-coupled receptor-like"/>
    <property type="match status" value="1"/>
</dbReference>
<dbReference type="SUPFAM" id="SSF52058">
    <property type="entry name" value="L domain-like"/>
    <property type="match status" value="1"/>
</dbReference>
<feature type="disulfide bond" evidence="12">
    <location>
        <begin position="535"/>
        <end position="553"/>
    </location>
</feature>
<dbReference type="InterPro" id="IPR016187">
    <property type="entry name" value="CTDL_fold"/>
</dbReference>
<evidence type="ECO:0000256" key="6">
    <source>
        <dbReference type="ARBA" id="ARBA00022989"/>
    </source>
</evidence>
<dbReference type="PROSITE" id="PS50068">
    <property type="entry name" value="LDLRA_2"/>
    <property type="match status" value="1"/>
</dbReference>
<dbReference type="InterPro" id="IPR002131">
    <property type="entry name" value="Gphrmn_rcpt_fam"/>
</dbReference>
<organism evidence="17 18">
    <name type="scientific">Biomphalaria glabrata</name>
    <name type="common">Bloodfluke planorb</name>
    <name type="synonym">Freshwater snail</name>
    <dbReference type="NCBI Taxonomy" id="6526"/>
    <lineage>
        <taxon>Eukaryota</taxon>
        <taxon>Metazoa</taxon>
        <taxon>Spiralia</taxon>
        <taxon>Lophotrochozoa</taxon>
        <taxon>Mollusca</taxon>
        <taxon>Gastropoda</taxon>
        <taxon>Heterobranchia</taxon>
        <taxon>Euthyneura</taxon>
        <taxon>Panpulmonata</taxon>
        <taxon>Hygrophila</taxon>
        <taxon>Lymnaeoidea</taxon>
        <taxon>Planorbidae</taxon>
        <taxon>Biomphalaria</taxon>
    </lineage>
</organism>
<dbReference type="GO" id="GO:0005886">
    <property type="term" value="C:plasma membrane"/>
    <property type="evidence" value="ECO:0007669"/>
    <property type="project" value="UniProtKB-SubCell"/>
</dbReference>
<feature type="transmembrane region" description="Helical" evidence="13">
    <location>
        <begin position="843"/>
        <end position="862"/>
    </location>
</feature>
<evidence type="ECO:0000256" key="5">
    <source>
        <dbReference type="ARBA" id="ARBA00022737"/>
    </source>
</evidence>
<dbReference type="PROSITE" id="PS50262">
    <property type="entry name" value="G_PROTEIN_RECEP_F1_2"/>
    <property type="match status" value="1"/>
</dbReference>
<feature type="transmembrane region" description="Helical" evidence="13">
    <location>
        <begin position="919"/>
        <end position="943"/>
    </location>
</feature>
<reference evidence="18" key="1">
    <citation type="submission" date="2025-08" db="UniProtKB">
        <authorList>
            <consortium name="RefSeq"/>
        </authorList>
    </citation>
    <scope>IDENTIFICATION</scope>
</reference>
<evidence type="ECO:0000256" key="4">
    <source>
        <dbReference type="ARBA" id="ARBA00022692"/>
    </source>
</evidence>
<evidence type="ECO:0000256" key="11">
    <source>
        <dbReference type="ARBA" id="ARBA00023224"/>
    </source>
</evidence>
<dbReference type="Pfam" id="PF00001">
    <property type="entry name" value="7tm_1"/>
    <property type="match status" value="1"/>
</dbReference>
<evidence type="ECO:0000256" key="8">
    <source>
        <dbReference type="ARBA" id="ARBA00023136"/>
    </source>
</evidence>
<feature type="chain" id="PRO_5040848072" evidence="14">
    <location>
        <begin position="16"/>
        <end position="1129"/>
    </location>
</feature>
<evidence type="ECO:0000256" key="1">
    <source>
        <dbReference type="ARBA" id="ARBA00004651"/>
    </source>
</evidence>
<dbReference type="Gene3D" id="1.20.1070.10">
    <property type="entry name" value="Rhodopsin 7-helix transmembrane proteins"/>
    <property type="match status" value="1"/>
</dbReference>
<dbReference type="PROSITE" id="PS00237">
    <property type="entry name" value="G_PROTEIN_RECEP_F1_1"/>
    <property type="match status" value="1"/>
</dbReference>
<dbReference type="AlphaFoldDB" id="A0A9W2YRS1"/>
<evidence type="ECO:0000256" key="3">
    <source>
        <dbReference type="ARBA" id="ARBA00022614"/>
    </source>
</evidence>
<evidence type="ECO:0000256" key="2">
    <source>
        <dbReference type="ARBA" id="ARBA00022475"/>
    </source>
</evidence>
<dbReference type="SUPFAM" id="SSF56436">
    <property type="entry name" value="C-type lectin-like"/>
    <property type="match status" value="1"/>
</dbReference>
<evidence type="ECO:0000259" key="15">
    <source>
        <dbReference type="PROSITE" id="PS50041"/>
    </source>
</evidence>
<evidence type="ECO:0000256" key="10">
    <source>
        <dbReference type="ARBA" id="ARBA00023170"/>
    </source>
</evidence>
<feature type="domain" description="G-protein coupled receptors family 1 profile" evidence="16">
    <location>
        <begin position="855"/>
        <end position="1116"/>
    </location>
</feature>
<feature type="transmembrane region" description="Helical" evidence="13">
    <location>
        <begin position="1013"/>
        <end position="1036"/>
    </location>
</feature>
<feature type="transmembrane region" description="Helical" evidence="13">
    <location>
        <begin position="1097"/>
        <end position="1118"/>
    </location>
</feature>
<dbReference type="PRINTS" id="PR00237">
    <property type="entry name" value="GPCRRHODOPSN"/>
</dbReference>
<accession>A0A9W2YRS1</accession>
<evidence type="ECO:0000256" key="13">
    <source>
        <dbReference type="SAM" id="Phobius"/>
    </source>
</evidence>
<dbReference type="PANTHER" id="PTHR24372:SF77">
    <property type="entry name" value="G-PROTEIN COUPLED RECEPTORS FAMILY 1 PROFILE DOMAIN-CONTAINING PROTEIN"/>
    <property type="match status" value="1"/>
</dbReference>
<comment type="caution">
    <text evidence="12">Lacks conserved residue(s) required for the propagation of feature annotation.</text>
</comment>
<dbReference type="PROSITE" id="PS50041">
    <property type="entry name" value="C_TYPE_LECTIN_2"/>
    <property type="match status" value="1"/>
</dbReference>
<keyword evidence="17" id="KW-1185">Reference proteome</keyword>
<dbReference type="InterPro" id="IPR001304">
    <property type="entry name" value="C-type_lectin-like"/>
</dbReference>
<sequence>MFYFLFFFGVGCVLSFPLEDCDVKKHHFRFLLDCRYDVEEQMKIFNQTKHFFETEKEWNIPRFTLMTYSDKGIYWINITDVKHIKQSCPDRIPFEHITNQSQTWSQSQSKSIRITVMLVSLFHDCNVLDETMTIFFTSRKHNFFVVLKSPADCSQNRFFETNHILPLKSFEEFNSEEFYSKVCYIKCQKQNHSLMIGKFLKSYYHLAENLTMSSNEARQYCAQKQSSYLLSLESYDEMEFIFRTFGKQGVVVHVGINIVRKGRTRLTWASSNPFILKYHFNFQVFKNYYGSKYPEKCFIISSEKYDNESILHVDSKTNQQYNIMDVDCDKPIEYALVICECHLPISNNQITLETQEMEDMFLIDHFYISNFFRMINSEKKYIQLINCFLHLNYSNQSLIENMCRKYIGPIIKSHRKVAGDFPIIRGIKGLRLADDLNILKIVNISSCQFNDYCKKSETWLNCVKNINSCKDCLEDRDICLQRHSLIEINLEKFTCESDMAEFAFRCIKTLYRNCIDNYHLQHCENFTCPHNSVKCYRSYCIPLEMSNNGEPDCPHGEDEFVKSKDDTHSEQCFGNILAYLKDVCLTRTPFYKDKEFLCSPACPDEYTCISHRRLKDDNTQSIEMYKFHVPLYNISNSYYPEIISTYFPILNIVELSLRKCKVENFDLAFKNWRLSHLLELDLSYNILKSSDEMNLFHDMIKLTFLNLSNNPSLRIGDKFTFPKKLKTIDLSYTSFKSIQGKTFVNLKRLKNLDLRGTKVLGFKDMGIPKFFILDTLYIQSVQIFQIQQDFFAGLTIQTGLWTSDFRLCCPQILNANISVDKCHGPTDAISSCKHLIGDVFKRLVIWIVGLITIVGNGIVLIYRLVCNRELFKKAYGLFVTGLALSDFIMGIYLMIIASVDIDYKDMYVLEETNWRNGMLCQISGFLSTLSSETSTFFICLITLDRYLKITYPFGEYKLSQTWTRVLFTLAWLVGIVLAAIPIVISSWEIYSTNGLCLALPFSSIRFSGWEFTFVVYVGVNFVLFLLIALGQVAIFVHIKRRKQFTSCLKNSRNRRLEDLAVARKLAFVAMSDFLCWFPIGIIGIYSMNGHTFNSDVYAWFAVFVLPINSALNPIIYTIPTLYAKCKQNT</sequence>
<evidence type="ECO:0000256" key="7">
    <source>
        <dbReference type="ARBA" id="ARBA00023040"/>
    </source>
</evidence>
<dbReference type="InterPro" id="IPR000276">
    <property type="entry name" value="GPCR_Rhodpsn"/>
</dbReference>
<dbReference type="Gene3D" id="4.10.400.10">
    <property type="entry name" value="Low-density Lipoprotein Receptor"/>
    <property type="match status" value="1"/>
</dbReference>
<dbReference type="GeneID" id="106055259"/>
<keyword evidence="8 13" id="KW-0472">Membrane</keyword>
<evidence type="ECO:0000256" key="9">
    <source>
        <dbReference type="ARBA" id="ARBA00023157"/>
    </source>
</evidence>
<dbReference type="CDD" id="cd00112">
    <property type="entry name" value="LDLa"/>
    <property type="match status" value="1"/>
</dbReference>
<feature type="transmembrane region" description="Helical" evidence="13">
    <location>
        <begin position="874"/>
        <end position="899"/>
    </location>
</feature>
<protein>
    <submittedName>
        <fullName evidence="18">G-protein coupled receptor GRL101-like isoform X1</fullName>
    </submittedName>
</protein>
<feature type="transmembrane region" description="Helical" evidence="13">
    <location>
        <begin position="1065"/>
        <end position="1085"/>
    </location>
</feature>
<keyword evidence="2" id="KW-1003">Cell membrane</keyword>
<keyword evidence="3" id="KW-0433">Leucine-rich repeat</keyword>
<dbReference type="Gene3D" id="3.10.100.10">
    <property type="entry name" value="Mannose-Binding Protein A, subunit A"/>
    <property type="match status" value="1"/>
</dbReference>
<keyword evidence="9 12" id="KW-1015">Disulfide bond</keyword>
<dbReference type="InterPro" id="IPR017452">
    <property type="entry name" value="GPCR_Rhodpsn_7TM"/>
</dbReference>
<name>A0A9W2YRS1_BIOGL</name>
<evidence type="ECO:0000313" key="18">
    <source>
        <dbReference type="RefSeq" id="XP_055865320.1"/>
    </source>
</evidence>
<keyword evidence="10" id="KW-0675">Receptor</keyword>
<evidence type="ECO:0000313" key="17">
    <source>
        <dbReference type="Proteomes" id="UP001165740"/>
    </source>
</evidence>
<dbReference type="SUPFAM" id="SSF57424">
    <property type="entry name" value="LDL receptor-like module"/>
    <property type="match status" value="1"/>
</dbReference>
<dbReference type="RefSeq" id="XP_055865320.1">
    <property type="nucleotide sequence ID" value="XM_056009345.1"/>
</dbReference>
<feature type="transmembrane region" description="Helical" evidence="13">
    <location>
        <begin position="964"/>
        <end position="984"/>
    </location>
</feature>
<feature type="signal peptide" evidence="14">
    <location>
        <begin position="1"/>
        <end position="15"/>
    </location>
</feature>
<evidence type="ECO:0000256" key="12">
    <source>
        <dbReference type="PROSITE-ProRule" id="PRU00124"/>
    </source>
</evidence>
<feature type="disulfide bond" evidence="12">
    <location>
        <begin position="528"/>
        <end position="540"/>
    </location>
</feature>
<dbReference type="PANTHER" id="PTHR24372">
    <property type="entry name" value="GLYCOPROTEIN HORMONE RECEPTOR"/>
    <property type="match status" value="1"/>
</dbReference>
<keyword evidence="5" id="KW-0677">Repeat</keyword>
<keyword evidence="11" id="KW-0807">Transducer</keyword>
<keyword evidence="7" id="KW-0297">G-protein coupled receptor</keyword>
<evidence type="ECO:0000259" key="16">
    <source>
        <dbReference type="PROSITE" id="PS50262"/>
    </source>
</evidence>
<dbReference type="GO" id="GO:0016500">
    <property type="term" value="F:protein-hormone receptor activity"/>
    <property type="evidence" value="ECO:0007669"/>
    <property type="project" value="InterPro"/>
</dbReference>
<dbReference type="PRINTS" id="PR00373">
    <property type="entry name" value="GLYCHORMONER"/>
</dbReference>
<comment type="subcellular location">
    <subcellularLocation>
        <location evidence="1">Cell membrane</location>
        <topology evidence="1">Multi-pass membrane protein</topology>
    </subcellularLocation>
</comment>
<dbReference type="InterPro" id="IPR036055">
    <property type="entry name" value="LDL_receptor-like_sf"/>
</dbReference>
<keyword evidence="4 13" id="KW-0812">Transmembrane</keyword>
<feature type="domain" description="C-type lectin" evidence="15">
    <location>
        <begin position="199"/>
        <end position="308"/>
    </location>
</feature>
<dbReference type="GO" id="GO:0007189">
    <property type="term" value="P:adenylate cyclase-activating G protein-coupled receptor signaling pathway"/>
    <property type="evidence" value="ECO:0007669"/>
    <property type="project" value="TreeGrafter"/>
</dbReference>
<dbReference type="Gene3D" id="3.80.10.10">
    <property type="entry name" value="Ribonuclease Inhibitor"/>
    <property type="match status" value="1"/>
</dbReference>
<dbReference type="InterPro" id="IPR002172">
    <property type="entry name" value="LDrepeatLR_classA_rpt"/>
</dbReference>